<comment type="cofactor">
    <cofactor evidence="2">
        <name>Mn(2+)</name>
        <dbReference type="ChEBI" id="CHEBI:29035"/>
    </cofactor>
</comment>
<evidence type="ECO:0000256" key="10">
    <source>
        <dbReference type="ARBA" id="ARBA00022723"/>
    </source>
</evidence>
<dbReference type="GO" id="GO:0003723">
    <property type="term" value="F:RNA binding"/>
    <property type="evidence" value="ECO:0007669"/>
    <property type="project" value="InterPro"/>
</dbReference>
<name>A0A6C0FAC3_9ZZZZ</name>
<proteinExistence type="inferred from homology"/>
<dbReference type="PANTHER" id="PTHR10954:SF18">
    <property type="entry name" value="RIBONUCLEASE HII"/>
    <property type="match status" value="1"/>
</dbReference>
<dbReference type="InterPro" id="IPR012337">
    <property type="entry name" value="RNaseH-like_sf"/>
</dbReference>
<comment type="catalytic activity">
    <reaction evidence="1">
        <text>Endonucleolytic cleavage to 5'-phosphomonoester.</text>
        <dbReference type="EC" id="3.1.26.4"/>
    </reaction>
</comment>
<dbReference type="GO" id="GO:0005737">
    <property type="term" value="C:cytoplasm"/>
    <property type="evidence" value="ECO:0007669"/>
    <property type="project" value="UniProtKB-SubCell"/>
</dbReference>
<dbReference type="GO" id="GO:0046872">
    <property type="term" value="F:metal ion binding"/>
    <property type="evidence" value="ECO:0007669"/>
    <property type="project" value="UniProtKB-KW"/>
</dbReference>
<dbReference type="InterPro" id="IPR001352">
    <property type="entry name" value="RNase_HII/HIII"/>
</dbReference>
<evidence type="ECO:0000256" key="9">
    <source>
        <dbReference type="ARBA" id="ARBA00022722"/>
    </source>
</evidence>
<evidence type="ECO:0000256" key="7">
    <source>
        <dbReference type="ARBA" id="ARBA00019179"/>
    </source>
</evidence>
<dbReference type="GO" id="GO:0032299">
    <property type="term" value="C:ribonuclease H2 complex"/>
    <property type="evidence" value="ECO:0007669"/>
    <property type="project" value="TreeGrafter"/>
</dbReference>
<evidence type="ECO:0000256" key="3">
    <source>
        <dbReference type="ARBA" id="ARBA00001946"/>
    </source>
</evidence>
<evidence type="ECO:0000256" key="13">
    <source>
        <dbReference type="ARBA" id="ARBA00023211"/>
    </source>
</evidence>
<accession>A0A6C0FAC3</accession>
<evidence type="ECO:0000256" key="8">
    <source>
        <dbReference type="ARBA" id="ARBA00022490"/>
    </source>
</evidence>
<comment type="similarity">
    <text evidence="5">Belongs to the RNase HII family.</text>
</comment>
<keyword evidence="8" id="KW-0963">Cytoplasm</keyword>
<keyword evidence="9" id="KW-0540">Nuclease</keyword>
<keyword evidence="13" id="KW-0464">Manganese</keyword>
<evidence type="ECO:0000259" key="14">
    <source>
        <dbReference type="PROSITE" id="PS51975"/>
    </source>
</evidence>
<sequence>MTTTVTETQIVTEKDISVTTTLKKPTSVLGHYSEDVNIIEIGVDEVGRGPLFGRVYAAAVILPKHEHKDGCEHDSESENSFDHRLMKDSKKFTSAKKLKEAHDHIVAHCVDYSVCYESETTIDEINILQATQKAMHKCIDDLISRNSLNPESTLLLIDGNYFRPHTLWDKESQSFTCFSHECVKGGDALYSSIAAASILAKVRRDAYINEICDEHPELDDRYSLRSNKGYGAKKHREGIQEHGISPWHRKSFGICKEFAETI</sequence>
<evidence type="ECO:0000256" key="6">
    <source>
        <dbReference type="ARBA" id="ARBA00012180"/>
    </source>
</evidence>
<evidence type="ECO:0000256" key="1">
    <source>
        <dbReference type="ARBA" id="ARBA00000077"/>
    </source>
</evidence>
<evidence type="ECO:0000256" key="11">
    <source>
        <dbReference type="ARBA" id="ARBA00022759"/>
    </source>
</evidence>
<comment type="subcellular location">
    <subcellularLocation>
        <location evidence="4">Cytoplasm</location>
    </subcellularLocation>
</comment>
<evidence type="ECO:0000256" key="2">
    <source>
        <dbReference type="ARBA" id="ARBA00001936"/>
    </source>
</evidence>
<keyword evidence="11" id="KW-0255">Endonuclease</keyword>
<feature type="domain" description="RNase H type-2" evidence="14">
    <location>
        <begin position="38"/>
        <end position="262"/>
    </location>
</feature>
<evidence type="ECO:0000256" key="12">
    <source>
        <dbReference type="ARBA" id="ARBA00022801"/>
    </source>
</evidence>
<dbReference type="GO" id="GO:0006298">
    <property type="term" value="P:mismatch repair"/>
    <property type="evidence" value="ECO:0007669"/>
    <property type="project" value="TreeGrafter"/>
</dbReference>
<dbReference type="SUPFAM" id="SSF53098">
    <property type="entry name" value="Ribonuclease H-like"/>
    <property type="match status" value="1"/>
</dbReference>
<evidence type="ECO:0000256" key="4">
    <source>
        <dbReference type="ARBA" id="ARBA00004496"/>
    </source>
</evidence>
<dbReference type="PROSITE" id="PS51975">
    <property type="entry name" value="RNASE_H_2"/>
    <property type="match status" value="1"/>
</dbReference>
<keyword evidence="12" id="KW-0378">Hydrolase</keyword>
<dbReference type="GO" id="GO:0043137">
    <property type="term" value="P:DNA replication, removal of RNA primer"/>
    <property type="evidence" value="ECO:0007669"/>
    <property type="project" value="TreeGrafter"/>
</dbReference>
<dbReference type="EMBL" id="MN738834">
    <property type="protein sequence ID" value="QHT38807.1"/>
    <property type="molecule type" value="Genomic_DNA"/>
</dbReference>
<dbReference type="AlphaFoldDB" id="A0A6C0FAC3"/>
<evidence type="ECO:0000313" key="15">
    <source>
        <dbReference type="EMBL" id="QHT38807.1"/>
    </source>
</evidence>
<dbReference type="Gene3D" id="3.30.420.10">
    <property type="entry name" value="Ribonuclease H-like superfamily/Ribonuclease H"/>
    <property type="match status" value="1"/>
</dbReference>
<dbReference type="EC" id="3.1.26.4" evidence="6"/>
<dbReference type="InterPro" id="IPR036397">
    <property type="entry name" value="RNaseH_sf"/>
</dbReference>
<reference evidence="15" key="1">
    <citation type="journal article" date="2020" name="Nature">
        <title>Giant virus diversity and host interactions through global metagenomics.</title>
        <authorList>
            <person name="Schulz F."/>
            <person name="Roux S."/>
            <person name="Paez-Espino D."/>
            <person name="Jungbluth S."/>
            <person name="Walsh D.A."/>
            <person name="Denef V.J."/>
            <person name="McMahon K.D."/>
            <person name="Konstantinidis K.T."/>
            <person name="Eloe-Fadrosh E.A."/>
            <person name="Kyrpides N.C."/>
            <person name="Woyke T."/>
        </authorList>
    </citation>
    <scope>NUCLEOTIDE SEQUENCE</scope>
    <source>
        <strain evidence="15">GVMAG-S-ERX556106-38</strain>
    </source>
</reference>
<dbReference type="CDD" id="cd07182">
    <property type="entry name" value="RNase_HII_bacteria_HII_like"/>
    <property type="match status" value="1"/>
</dbReference>
<keyword evidence="10" id="KW-0479">Metal-binding</keyword>
<organism evidence="15">
    <name type="scientific">viral metagenome</name>
    <dbReference type="NCBI Taxonomy" id="1070528"/>
    <lineage>
        <taxon>unclassified sequences</taxon>
        <taxon>metagenomes</taxon>
        <taxon>organismal metagenomes</taxon>
    </lineage>
</organism>
<dbReference type="InterPro" id="IPR022898">
    <property type="entry name" value="RNase_HII"/>
</dbReference>
<comment type="cofactor">
    <cofactor evidence="3">
        <name>Mg(2+)</name>
        <dbReference type="ChEBI" id="CHEBI:18420"/>
    </cofactor>
</comment>
<protein>
    <recommendedName>
        <fullName evidence="7">Ribonuclease HII</fullName>
        <ecNumber evidence="6">3.1.26.4</ecNumber>
    </recommendedName>
</protein>
<dbReference type="Pfam" id="PF01351">
    <property type="entry name" value="RNase_HII"/>
    <property type="match status" value="1"/>
</dbReference>
<dbReference type="GO" id="GO:0004523">
    <property type="term" value="F:RNA-DNA hybrid ribonuclease activity"/>
    <property type="evidence" value="ECO:0007669"/>
    <property type="project" value="UniProtKB-EC"/>
</dbReference>
<dbReference type="InterPro" id="IPR024567">
    <property type="entry name" value="RNase_HII/HIII_dom"/>
</dbReference>
<dbReference type="PANTHER" id="PTHR10954">
    <property type="entry name" value="RIBONUCLEASE H2 SUBUNIT A"/>
    <property type="match status" value="1"/>
</dbReference>
<evidence type="ECO:0000256" key="5">
    <source>
        <dbReference type="ARBA" id="ARBA00007383"/>
    </source>
</evidence>